<dbReference type="EMBL" id="CABR01000151">
    <property type="protein sequence ID" value="CBI11566.1"/>
    <property type="molecule type" value="Genomic_DNA"/>
</dbReference>
<reference evidence="1" key="1">
    <citation type="submission" date="2009-10" db="EMBL/GenBank/DDBJ databases">
        <title>Diversity of trophic interactions inside an arsenic-rich microbial ecosystem.</title>
        <authorList>
            <person name="Bertin P.N."/>
            <person name="Heinrich-Salmeron A."/>
            <person name="Pelletier E."/>
            <person name="Goulhen-Chollet F."/>
            <person name="Arsene-Ploetze F."/>
            <person name="Gallien S."/>
            <person name="Calteau A."/>
            <person name="Vallenet D."/>
            <person name="Casiot C."/>
            <person name="Chane-Woon-Ming B."/>
            <person name="Giloteaux L."/>
            <person name="Barakat M."/>
            <person name="Bonnefoy V."/>
            <person name="Bruneel O."/>
            <person name="Chandler M."/>
            <person name="Cleiss J."/>
            <person name="Duran R."/>
            <person name="Elbaz-Poulichet F."/>
            <person name="Fonknechten N."/>
            <person name="Lauga B."/>
            <person name="Mornico D."/>
            <person name="Ortet P."/>
            <person name="Schaeffer C."/>
            <person name="Siguier P."/>
            <person name="Alexander Thil Smith A."/>
            <person name="Van Dorsselaer A."/>
            <person name="Weissenbach J."/>
            <person name="Medigue C."/>
            <person name="Le Paslier D."/>
        </authorList>
    </citation>
    <scope>NUCLEOTIDE SEQUENCE</scope>
</reference>
<accession>E6QWE3</accession>
<sequence>MAMFKLIMMNGVALSDAPILC</sequence>
<proteinExistence type="predicted"/>
<comment type="caution">
    <text evidence="1">The sequence shown here is derived from an EMBL/GenBank/DDBJ whole genome shotgun (WGS) entry which is preliminary data.</text>
</comment>
<gene>
    <name evidence="1" type="ORF">CARN7_2400</name>
</gene>
<organism evidence="1">
    <name type="scientific">mine drainage metagenome</name>
    <dbReference type="NCBI Taxonomy" id="410659"/>
    <lineage>
        <taxon>unclassified sequences</taxon>
        <taxon>metagenomes</taxon>
        <taxon>ecological metagenomes</taxon>
    </lineage>
</organism>
<dbReference type="AlphaFoldDB" id="E6QWE3"/>
<protein>
    <submittedName>
        <fullName evidence="1">Uncharacterized protein</fullName>
    </submittedName>
</protein>
<name>E6QWE3_9ZZZZ</name>
<evidence type="ECO:0000313" key="1">
    <source>
        <dbReference type="EMBL" id="CBI11566.1"/>
    </source>
</evidence>